<dbReference type="AlphaFoldDB" id="A0A2T0U6V1"/>
<reference evidence="9 10" key="1">
    <citation type="submission" date="2018-03" db="EMBL/GenBank/DDBJ databases">
        <title>Genomic Encyclopedia of Type Strains, Phase III (KMG-III): the genomes of soil and plant-associated and newly described type strains.</title>
        <authorList>
            <person name="Whitman W."/>
        </authorList>
    </citation>
    <scope>NUCLEOTIDE SEQUENCE [LARGE SCALE GENOMIC DNA]</scope>
    <source>
        <strain evidence="9 10">CGMCC 1.9313</strain>
    </source>
</reference>
<dbReference type="InterPro" id="IPR000120">
    <property type="entry name" value="Amidase"/>
</dbReference>
<evidence type="ECO:0000256" key="4">
    <source>
        <dbReference type="ARBA" id="ARBA00022741"/>
    </source>
</evidence>
<keyword evidence="3 7" id="KW-0436">Ligase</keyword>
<accession>A0A2T0U6V1</accession>
<dbReference type="GO" id="GO:0030956">
    <property type="term" value="C:glutamyl-tRNA(Gln) amidotransferase complex"/>
    <property type="evidence" value="ECO:0007669"/>
    <property type="project" value="InterPro"/>
</dbReference>
<dbReference type="PANTHER" id="PTHR11895">
    <property type="entry name" value="TRANSAMIDASE"/>
    <property type="match status" value="1"/>
</dbReference>
<dbReference type="GO" id="GO:0050567">
    <property type="term" value="F:glutaminyl-tRNA synthase (glutamine-hydrolyzing) activity"/>
    <property type="evidence" value="ECO:0007669"/>
    <property type="project" value="UniProtKB-UniRule"/>
</dbReference>
<dbReference type="EC" id="6.3.5.7" evidence="7"/>
<dbReference type="GO" id="GO:0016740">
    <property type="term" value="F:transferase activity"/>
    <property type="evidence" value="ECO:0007669"/>
    <property type="project" value="UniProtKB-KW"/>
</dbReference>
<dbReference type="Gene3D" id="3.90.1300.10">
    <property type="entry name" value="Amidase signature (AS) domain"/>
    <property type="match status" value="1"/>
</dbReference>
<evidence type="ECO:0000256" key="7">
    <source>
        <dbReference type="HAMAP-Rule" id="MF_00120"/>
    </source>
</evidence>
<evidence type="ECO:0000313" key="9">
    <source>
        <dbReference type="EMBL" id="PRY53640.1"/>
    </source>
</evidence>
<feature type="active site" description="Acyl-ester intermediate" evidence="7">
    <location>
        <position position="180"/>
    </location>
</feature>
<feature type="active site" description="Charge relay system" evidence="7">
    <location>
        <position position="156"/>
    </location>
</feature>
<dbReference type="GO" id="GO:0006412">
    <property type="term" value="P:translation"/>
    <property type="evidence" value="ECO:0007669"/>
    <property type="project" value="UniProtKB-UniRule"/>
</dbReference>
<keyword evidence="9" id="KW-0808">Transferase</keyword>
<evidence type="ECO:0000256" key="5">
    <source>
        <dbReference type="ARBA" id="ARBA00022840"/>
    </source>
</evidence>
<dbReference type="EMBL" id="PVTH01000003">
    <property type="protein sequence ID" value="PRY53640.1"/>
    <property type="molecule type" value="Genomic_DNA"/>
</dbReference>
<feature type="active site" description="Charge relay system" evidence="7">
    <location>
        <position position="81"/>
    </location>
</feature>
<feature type="domain" description="Amidase" evidence="8">
    <location>
        <begin position="29"/>
        <end position="469"/>
    </location>
</feature>
<dbReference type="PANTHER" id="PTHR11895:SF7">
    <property type="entry name" value="GLUTAMYL-TRNA(GLN) AMIDOTRANSFERASE SUBUNIT A, MITOCHONDRIAL"/>
    <property type="match status" value="1"/>
</dbReference>
<comment type="similarity">
    <text evidence="7">Belongs to the amidase family. GatA subfamily.</text>
</comment>
<dbReference type="InterPro" id="IPR036928">
    <property type="entry name" value="AS_sf"/>
</dbReference>
<gene>
    <name evidence="7" type="primary">gatA</name>
    <name evidence="9" type="ORF">B0I27_103110</name>
</gene>
<dbReference type="InterPro" id="IPR004412">
    <property type="entry name" value="GatA"/>
</dbReference>
<keyword evidence="4 7" id="KW-0547">Nucleotide-binding</keyword>
<dbReference type="NCBIfam" id="TIGR00132">
    <property type="entry name" value="gatA"/>
    <property type="match status" value="1"/>
</dbReference>
<evidence type="ECO:0000259" key="8">
    <source>
        <dbReference type="Pfam" id="PF01425"/>
    </source>
</evidence>
<evidence type="ECO:0000256" key="6">
    <source>
        <dbReference type="ARBA" id="ARBA00022917"/>
    </source>
</evidence>
<protein>
    <recommendedName>
        <fullName evidence="2 7">Glutamyl-tRNA(Gln) amidotransferase subunit A</fullName>
        <shortName evidence="7">Glu-ADT subunit A</shortName>
        <ecNumber evidence="7">6.3.5.7</ecNumber>
    </recommendedName>
</protein>
<comment type="caution">
    <text evidence="9">The sequence shown here is derived from an EMBL/GenBank/DDBJ whole genome shotgun (WGS) entry which is preliminary data.</text>
</comment>
<proteinExistence type="inferred from homology"/>
<sequence length="484" mass="52933">MYLHGMEPYISLTILHQKIKEGKFTLTTVVEHYLQRIDAESHLNAFIEVYKDEVRNLAPVINAKILNGTAGRLAGMVIGIKDLICYKDHGVSAGSRMLENYVSIFSATVVERLLDEDAIIIGRLNCDEFAMGGSNENSYFGHVKNFADNTKVSGGSSGGSAVAVQAGLCMAALGTDTGGSVRQPASFCGIIGLKPTYGRVSRHGIVAYASSFDQVGPLTKSVEDAALIMEIIAGHDDFDSTSSTFPVPKYSQELSFEGKKRIAYLPETLLSEGLDPEVKLLTETMIKRLQDEGHSVEPISFPYLDYVVPTYYILTTAESSSNLARYDGVHYGFRSPNAADLESTYKKSRSEGFGAEVKRRIMLGTFVLSAGHYASFYGKAQKVRRLIREKTEEILRDHDFILLPTSPGPAFGLGEKTDDPVVMYLADIFTVQASLAGIPAISLPVKNNSKGLPLGLQLIGKRFGEAELLSFSKYVMDMHMADQE</sequence>
<evidence type="ECO:0000313" key="10">
    <source>
        <dbReference type="Proteomes" id="UP000238034"/>
    </source>
</evidence>
<comment type="subunit">
    <text evidence="1 7">Heterotrimer of A, B and C subunits.</text>
</comment>
<evidence type="ECO:0000256" key="1">
    <source>
        <dbReference type="ARBA" id="ARBA00011123"/>
    </source>
</evidence>
<keyword evidence="5 7" id="KW-0067">ATP-binding</keyword>
<dbReference type="HAMAP" id="MF_00120">
    <property type="entry name" value="GatA"/>
    <property type="match status" value="1"/>
</dbReference>
<evidence type="ECO:0000256" key="3">
    <source>
        <dbReference type="ARBA" id="ARBA00022598"/>
    </source>
</evidence>
<comment type="function">
    <text evidence="7">Allows the formation of correctly charged Gln-tRNA(Gln) through the transamidation of misacylated Glu-tRNA(Gln) in organisms which lack glutaminyl-tRNA synthetase. The reaction takes place in the presence of glutamine and ATP through an activated gamma-phospho-Glu-tRNA(Gln).</text>
</comment>
<keyword evidence="6 7" id="KW-0648">Protein biosynthesis</keyword>
<dbReference type="SUPFAM" id="SSF75304">
    <property type="entry name" value="Amidase signature (AS) enzymes"/>
    <property type="match status" value="1"/>
</dbReference>
<dbReference type="Proteomes" id="UP000238034">
    <property type="component" value="Unassembled WGS sequence"/>
</dbReference>
<dbReference type="GO" id="GO:0005524">
    <property type="term" value="F:ATP binding"/>
    <property type="evidence" value="ECO:0007669"/>
    <property type="project" value="UniProtKB-KW"/>
</dbReference>
<comment type="catalytic activity">
    <reaction evidence="7">
        <text>L-glutamyl-tRNA(Gln) + L-glutamine + ATP + H2O = L-glutaminyl-tRNA(Gln) + L-glutamate + ADP + phosphate + H(+)</text>
        <dbReference type="Rhea" id="RHEA:17521"/>
        <dbReference type="Rhea" id="RHEA-COMP:9681"/>
        <dbReference type="Rhea" id="RHEA-COMP:9684"/>
        <dbReference type="ChEBI" id="CHEBI:15377"/>
        <dbReference type="ChEBI" id="CHEBI:15378"/>
        <dbReference type="ChEBI" id="CHEBI:29985"/>
        <dbReference type="ChEBI" id="CHEBI:30616"/>
        <dbReference type="ChEBI" id="CHEBI:43474"/>
        <dbReference type="ChEBI" id="CHEBI:58359"/>
        <dbReference type="ChEBI" id="CHEBI:78520"/>
        <dbReference type="ChEBI" id="CHEBI:78521"/>
        <dbReference type="ChEBI" id="CHEBI:456216"/>
        <dbReference type="EC" id="6.3.5.7"/>
    </reaction>
</comment>
<keyword evidence="10" id="KW-1185">Reference proteome</keyword>
<evidence type="ECO:0000256" key="2">
    <source>
        <dbReference type="ARBA" id="ARBA00014428"/>
    </source>
</evidence>
<dbReference type="Pfam" id="PF01425">
    <property type="entry name" value="Amidase"/>
    <property type="match status" value="1"/>
</dbReference>
<organism evidence="9 10">
    <name type="scientific">Arcticibacter pallidicorallinus</name>
    <dbReference type="NCBI Taxonomy" id="1259464"/>
    <lineage>
        <taxon>Bacteria</taxon>
        <taxon>Pseudomonadati</taxon>
        <taxon>Bacteroidota</taxon>
        <taxon>Sphingobacteriia</taxon>
        <taxon>Sphingobacteriales</taxon>
        <taxon>Sphingobacteriaceae</taxon>
        <taxon>Arcticibacter</taxon>
    </lineage>
</organism>
<name>A0A2T0U6V1_9SPHI</name>
<dbReference type="InterPro" id="IPR023631">
    <property type="entry name" value="Amidase_dom"/>
</dbReference>